<organism evidence="4 5">
    <name type="scientific">Dendrobium catenatum</name>
    <dbReference type="NCBI Taxonomy" id="906689"/>
    <lineage>
        <taxon>Eukaryota</taxon>
        <taxon>Viridiplantae</taxon>
        <taxon>Streptophyta</taxon>
        <taxon>Embryophyta</taxon>
        <taxon>Tracheophyta</taxon>
        <taxon>Spermatophyta</taxon>
        <taxon>Magnoliopsida</taxon>
        <taxon>Liliopsida</taxon>
        <taxon>Asparagales</taxon>
        <taxon>Orchidaceae</taxon>
        <taxon>Epidendroideae</taxon>
        <taxon>Malaxideae</taxon>
        <taxon>Dendrobiinae</taxon>
        <taxon>Dendrobium</taxon>
    </lineage>
</organism>
<dbReference type="Gene3D" id="3.30.160.60">
    <property type="entry name" value="Classic Zinc Finger"/>
    <property type="match status" value="1"/>
</dbReference>
<keyword evidence="5" id="KW-1185">Reference proteome</keyword>
<keyword evidence="1" id="KW-0479">Metal-binding</keyword>
<dbReference type="SUPFAM" id="SSF57667">
    <property type="entry name" value="beta-beta-alpha zinc fingers"/>
    <property type="match status" value="1"/>
</dbReference>
<evidence type="ECO:0000259" key="3">
    <source>
        <dbReference type="PROSITE" id="PS50157"/>
    </source>
</evidence>
<dbReference type="PANTHER" id="PTHR46353:SF9">
    <property type="entry name" value="ZINC FINGER PROTEIN GIS3"/>
    <property type="match status" value="1"/>
</dbReference>
<dbReference type="PROSITE" id="PS50157">
    <property type="entry name" value="ZINC_FINGER_C2H2_2"/>
    <property type="match status" value="1"/>
</dbReference>
<gene>
    <name evidence="4" type="primary">ZFP6</name>
    <name evidence="4" type="ORF">MA16_Dca023252</name>
</gene>
<keyword evidence="1" id="KW-0862">Zinc</keyword>
<dbReference type="GO" id="GO:0009736">
    <property type="term" value="P:cytokinin-activated signaling pathway"/>
    <property type="evidence" value="ECO:0007669"/>
    <property type="project" value="TreeGrafter"/>
</dbReference>
<evidence type="ECO:0000313" key="5">
    <source>
        <dbReference type="Proteomes" id="UP000233837"/>
    </source>
</evidence>
<dbReference type="InterPro" id="IPR013087">
    <property type="entry name" value="Znf_C2H2_type"/>
</dbReference>
<reference evidence="4 5" key="2">
    <citation type="journal article" date="2017" name="Nature">
        <title>The Apostasia genome and the evolution of orchids.</title>
        <authorList>
            <person name="Zhang G.Q."/>
            <person name="Liu K.W."/>
            <person name="Li Z."/>
            <person name="Lohaus R."/>
            <person name="Hsiao Y.Y."/>
            <person name="Niu S.C."/>
            <person name="Wang J.Y."/>
            <person name="Lin Y.C."/>
            <person name="Xu Q."/>
            <person name="Chen L.J."/>
            <person name="Yoshida K."/>
            <person name="Fujiwara S."/>
            <person name="Wang Z.W."/>
            <person name="Zhang Y.Q."/>
            <person name="Mitsuda N."/>
            <person name="Wang M."/>
            <person name="Liu G.H."/>
            <person name="Pecoraro L."/>
            <person name="Huang H.X."/>
            <person name="Xiao X.J."/>
            <person name="Lin M."/>
            <person name="Wu X.Y."/>
            <person name="Wu W.L."/>
            <person name="Chen Y.Y."/>
            <person name="Chang S.B."/>
            <person name="Sakamoto S."/>
            <person name="Ohme-Takagi M."/>
            <person name="Yagi M."/>
            <person name="Zeng S.J."/>
            <person name="Shen C.Y."/>
            <person name="Yeh C.M."/>
            <person name="Luo Y.B."/>
            <person name="Tsai W.C."/>
            <person name="Van de Peer Y."/>
            <person name="Liu Z.J."/>
        </authorList>
    </citation>
    <scope>NUCLEOTIDE SEQUENCE [LARGE SCALE GENOMIC DNA]</scope>
    <source>
        <tissue evidence="4">The whole plant</tissue>
    </source>
</reference>
<dbReference type="GO" id="GO:0005634">
    <property type="term" value="C:nucleus"/>
    <property type="evidence" value="ECO:0007669"/>
    <property type="project" value="TreeGrafter"/>
</dbReference>
<keyword evidence="1" id="KW-0863">Zinc-finger</keyword>
<sequence>MQTIFPFSLSLPLSWILINKNMLSSGFQSHAANPKLKLFGYSMPENADSAIEHPAAVLPEQNPGSSSSSSTTTASGVGAAADARKYECQYCFRGFANSQALGGHQNAHKKERQHLKRTQLHAAAAAAAANGADFFNYPRGANPMVTAFSPPPHLLPDSSNWVYFSRAVQPLHVSHGCVFSSPVQADGPRGSGTGHKTHPAVAGPVSQNRFSSPTEQAGSDDSFGLDLQLSLAPAGS</sequence>
<evidence type="ECO:0000313" key="4">
    <source>
        <dbReference type="EMBL" id="PKU74993.1"/>
    </source>
</evidence>
<dbReference type="EMBL" id="KZ502660">
    <property type="protein sequence ID" value="PKU74993.1"/>
    <property type="molecule type" value="Genomic_DNA"/>
</dbReference>
<evidence type="ECO:0000256" key="2">
    <source>
        <dbReference type="SAM" id="MobiDB-lite"/>
    </source>
</evidence>
<reference evidence="4 5" key="1">
    <citation type="journal article" date="2016" name="Sci. Rep.">
        <title>The Dendrobium catenatum Lindl. genome sequence provides insights into polysaccharide synthase, floral development and adaptive evolution.</title>
        <authorList>
            <person name="Zhang G.Q."/>
            <person name="Xu Q."/>
            <person name="Bian C."/>
            <person name="Tsai W.C."/>
            <person name="Yeh C.M."/>
            <person name="Liu K.W."/>
            <person name="Yoshida K."/>
            <person name="Zhang L.S."/>
            <person name="Chang S.B."/>
            <person name="Chen F."/>
            <person name="Shi Y."/>
            <person name="Su Y.Y."/>
            <person name="Zhang Y.Q."/>
            <person name="Chen L.J."/>
            <person name="Yin Y."/>
            <person name="Lin M."/>
            <person name="Huang H."/>
            <person name="Deng H."/>
            <person name="Wang Z.W."/>
            <person name="Zhu S.L."/>
            <person name="Zhao X."/>
            <person name="Deng C."/>
            <person name="Niu S.C."/>
            <person name="Huang J."/>
            <person name="Wang M."/>
            <person name="Liu G.H."/>
            <person name="Yang H.J."/>
            <person name="Xiao X.J."/>
            <person name="Hsiao Y.Y."/>
            <person name="Wu W.L."/>
            <person name="Chen Y.Y."/>
            <person name="Mitsuda N."/>
            <person name="Ohme-Takagi M."/>
            <person name="Luo Y.B."/>
            <person name="Van de Peer Y."/>
            <person name="Liu Z.J."/>
        </authorList>
    </citation>
    <scope>NUCLEOTIDE SEQUENCE [LARGE SCALE GENOMIC DNA]</scope>
    <source>
        <tissue evidence="4">The whole plant</tissue>
    </source>
</reference>
<dbReference type="GO" id="GO:0009740">
    <property type="term" value="P:gibberellic acid mediated signaling pathway"/>
    <property type="evidence" value="ECO:0007669"/>
    <property type="project" value="TreeGrafter"/>
</dbReference>
<name>A0A2I0WH48_9ASPA</name>
<dbReference type="PROSITE" id="PS00028">
    <property type="entry name" value="ZINC_FINGER_C2H2_1"/>
    <property type="match status" value="1"/>
</dbReference>
<dbReference type="PANTHER" id="PTHR46353">
    <property type="entry name" value="ZINC FINGER PROTEIN 5"/>
    <property type="match status" value="1"/>
</dbReference>
<dbReference type="GO" id="GO:0008270">
    <property type="term" value="F:zinc ion binding"/>
    <property type="evidence" value="ECO:0007669"/>
    <property type="project" value="UniProtKB-KW"/>
</dbReference>
<dbReference type="InterPro" id="IPR044299">
    <property type="entry name" value="GIS3/ZFP5/ZFP6"/>
</dbReference>
<dbReference type="GO" id="GO:0010090">
    <property type="term" value="P:trichome morphogenesis"/>
    <property type="evidence" value="ECO:0007669"/>
    <property type="project" value="InterPro"/>
</dbReference>
<protein>
    <submittedName>
        <fullName evidence="4">Zinc finger protein 6</fullName>
    </submittedName>
</protein>
<proteinExistence type="predicted"/>
<feature type="region of interest" description="Disordered" evidence="2">
    <location>
        <begin position="184"/>
        <end position="224"/>
    </location>
</feature>
<dbReference type="GO" id="GO:0000976">
    <property type="term" value="F:transcription cis-regulatory region binding"/>
    <property type="evidence" value="ECO:0007669"/>
    <property type="project" value="TreeGrafter"/>
</dbReference>
<feature type="domain" description="C2H2-type" evidence="3">
    <location>
        <begin position="86"/>
        <end position="113"/>
    </location>
</feature>
<dbReference type="AlphaFoldDB" id="A0A2I0WH48"/>
<feature type="compositionally biased region" description="Polar residues" evidence="2">
    <location>
        <begin position="205"/>
        <end position="219"/>
    </location>
</feature>
<evidence type="ECO:0000256" key="1">
    <source>
        <dbReference type="PROSITE-ProRule" id="PRU00042"/>
    </source>
</evidence>
<dbReference type="Proteomes" id="UP000233837">
    <property type="component" value="Unassembled WGS sequence"/>
</dbReference>
<accession>A0A2I0WH48</accession>
<dbReference type="InterPro" id="IPR036236">
    <property type="entry name" value="Znf_C2H2_sf"/>
</dbReference>
<dbReference type="GO" id="GO:0003700">
    <property type="term" value="F:DNA-binding transcription factor activity"/>
    <property type="evidence" value="ECO:0007669"/>
    <property type="project" value="TreeGrafter"/>
</dbReference>